<reference evidence="3" key="1">
    <citation type="submission" date="2021-01" db="EMBL/GenBank/DDBJ databases">
        <authorList>
            <person name="Corre E."/>
            <person name="Pelletier E."/>
            <person name="Niang G."/>
            <person name="Scheremetjew M."/>
            <person name="Finn R."/>
            <person name="Kale V."/>
            <person name="Holt S."/>
            <person name="Cochrane G."/>
            <person name="Meng A."/>
            <person name="Brown T."/>
            <person name="Cohen L."/>
        </authorList>
    </citation>
    <scope>NUCLEOTIDE SEQUENCE</scope>
    <source>
        <strain evidence="3">CCMP2058</strain>
    </source>
</reference>
<keyword evidence="1" id="KW-1133">Transmembrane helix</keyword>
<gene>
    <name evidence="3" type="ORF">LAMO00422_LOCUS13674</name>
</gene>
<evidence type="ECO:0000313" key="3">
    <source>
        <dbReference type="EMBL" id="CAD8454730.1"/>
    </source>
</evidence>
<sequence length="556" mass="63996">MLPHMPVYLAFVPYVITCAFVVVTISLAHWALGMISWVVKSTYGGCGGDQESCVNDNQETTGYSAFVMFGMWSTHLVGTGRAALWYAMMCLSAYYLYVHTTFYQTTWAALRVPDATDTEILGLFSSTFVSLIAIALVGIFYLSIGYVWAQYPNKQHGFKNDPEFLKKIGCVIPCHKSEDEIEATLRSVAAHIPPENIIVVDNANVTFPPDKTMERVSGISPDIKYIYVPQGLKTRAIWEGMQILPDNVKYIIHIDDDTILPEDMVFDPKHFDDDRVSGVSYGISMMGTNLIQRLVDFEFLLFSQWRYFRSLTGTAWFCHGIIGLWRRDRLQAILWEHPFLPFGEDGWIGSMNLLRNHKIKQDLRSYVSTFAPSNATPFSTMCGGGREQGYGASNLWKQRAERWYVNAPRRLVIRLYLFLVYDAGSFVGNVVFRCESVRHVSAIFLHFFFPFLLLKTMYAGAWVFFLNMRVGFYVIELLQAVLINYVLWSHRPDIQQRFIVVALYPIYSDYLRICRVWGGFKCIFYYIPFVAMRMGLFTQEEHLLHAKKQKYDSFNV</sequence>
<name>A0A7S0DHF2_9EUKA</name>
<feature type="transmembrane region" description="Helical" evidence="1">
    <location>
        <begin position="6"/>
        <end position="32"/>
    </location>
</feature>
<protein>
    <recommendedName>
        <fullName evidence="2">Glycosyltransferase 2-like domain-containing protein</fullName>
    </recommendedName>
</protein>
<feature type="transmembrane region" description="Helical" evidence="1">
    <location>
        <begin position="83"/>
        <end position="103"/>
    </location>
</feature>
<feature type="transmembrane region" description="Helical" evidence="1">
    <location>
        <begin position="411"/>
        <end position="432"/>
    </location>
</feature>
<keyword evidence="1" id="KW-0812">Transmembrane</keyword>
<accession>A0A7S0DHF2</accession>
<feature type="domain" description="Glycosyltransferase 2-like" evidence="2">
    <location>
        <begin position="171"/>
        <end position="327"/>
    </location>
</feature>
<dbReference type="SUPFAM" id="SSF53448">
    <property type="entry name" value="Nucleotide-diphospho-sugar transferases"/>
    <property type="match status" value="1"/>
</dbReference>
<dbReference type="InterPro" id="IPR029044">
    <property type="entry name" value="Nucleotide-diphossugar_trans"/>
</dbReference>
<evidence type="ECO:0000256" key="1">
    <source>
        <dbReference type="SAM" id="Phobius"/>
    </source>
</evidence>
<dbReference type="Pfam" id="PF00535">
    <property type="entry name" value="Glycos_transf_2"/>
    <property type="match status" value="1"/>
</dbReference>
<feature type="transmembrane region" description="Helical" evidence="1">
    <location>
        <begin position="444"/>
        <end position="464"/>
    </location>
</feature>
<feature type="transmembrane region" description="Helical" evidence="1">
    <location>
        <begin position="123"/>
        <end position="149"/>
    </location>
</feature>
<dbReference type="AlphaFoldDB" id="A0A7S0DHF2"/>
<dbReference type="Gene3D" id="3.90.550.10">
    <property type="entry name" value="Spore Coat Polysaccharide Biosynthesis Protein SpsA, Chain A"/>
    <property type="match status" value="1"/>
</dbReference>
<evidence type="ECO:0000259" key="2">
    <source>
        <dbReference type="Pfam" id="PF00535"/>
    </source>
</evidence>
<proteinExistence type="predicted"/>
<keyword evidence="1" id="KW-0472">Membrane</keyword>
<dbReference type="EMBL" id="HBEM01020010">
    <property type="protein sequence ID" value="CAD8454730.1"/>
    <property type="molecule type" value="Transcribed_RNA"/>
</dbReference>
<organism evidence="3">
    <name type="scientific">Amorphochlora amoebiformis</name>
    <dbReference type="NCBI Taxonomy" id="1561963"/>
    <lineage>
        <taxon>Eukaryota</taxon>
        <taxon>Sar</taxon>
        <taxon>Rhizaria</taxon>
        <taxon>Cercozoa</taxon>
        <taxon>Chlorarachniophyceae</taxon>
        <taxon>Amorphochlora</taxon>
    </lineage>
</organism>
<dbReference type="InterPro" id="IPR001173">
    <property type="entry name" value="Glyco_trans_2-like"/>
</dbReference>